<dbReference type="GO" id="GO:0016887">
    <property type="term" value="F:ATP hydrolysis activity"/>
    <property type="evidence" value="ECO:0007669"/>
    <property type="project" value="InterPro"/>
</dbReference>
<protein>
    <submittedName>
        <fullName evidence="13">AAA domain-containing protein</fullName>
    </submittedName>
</protein>
<keyword evidence="6" id="KW-0539">Nucleus</keyword>
<comment type="similarity">
    <text evidence="8">Belongs to the activator 1 small subunits family. CTF18 subfamily.</text>
</comment>
<dbReference type="PANTHER" id="PTHR46765">
    <property type="entry name" value="P-LOOP CONTAINING NUCLEOSIDE TRIPHOSPHATE HYDROLASES SUPERFAMILY PROTEIN"/>
    <property type="match status" value="1"/>
</dbReference>
<evidence type="ECO:0000256" key="5">
    <source>
        <dbReference type="ARBA" id="ARBA00023125"/>
    </source>
</evidence>
<keyword evidence="2" id="KW-0235">DNA replication</keyword>
<evidence type="ECO:0000256" key="9">
    <source>
        <dbReference type="SAM" id="MobiDB-lite"/>
    </source>
</evidence>
<reference evidence="11 12" key="2">
    <citation type="submission" date="2018-11" db="EMBL/GenBank/DDBJ databases">
        <authorList>
            <consortium name="Pathogen Informatics"/>
        </authorList>
    </citation>
    <scope>NUCLEOTIDE SEQUENCE [LARGE SCALE GENOMIC DNA]</scope>
</reference>
<dbReference type="InterPro" id="IPR003959">
    <property type="entry name" value="ATPase_AAA_core"/>
</dbReference>
<evidence type="ECO:0000256" key="6">
    <source>
        <dbReference type="ARBA" id="ARBA00023242"/>
    </source>
</evidence>
<evidence type="ECO:0000256" key="4">
    <source>
        <dbReference type="ARBA" id="ARBA00022840"/>
    </source>
</evidence>
<accession>A0A0R3WJ41</accession>
<dbReference type="EMBL" id="UYWX01000076">
    <property type="protein sequence ID" value="VDM16812.1"/>
    <property type="molecule type" value="Genomic_DNA"/>
</dbReference>
<keyword evidence="5" id="KW-0238">DNA-binding</keyword>
<dbReference type="OrthoDB" id="2195431at2759"/>
<dbReference type="STRING" id="6205.A0A0R3WJ41"/>
<name>A0A0R3WJ41_HYDTA</name>
<evidence type="ECO:0000313" key="13">
    <source>
        <dbReference type="WBParaSite" id="TTAC_0000066701-mRNA-1"/>
    </source>
</evidence>
<evidence type="ECO:0000256" key="7">
    <source>
        <dbReference type="ARBA" id="ARBA00023306"/>
    </source>
</evidence>
<evidence type="ECO:0000256" key="2">
    <source>
        <dbReference type="ARBA" id="ARBA00022705"/>
    </source>
</evidence>
<dbReference type="CDD" id="cd18140">
    <property type="entry name" value="HLD_clamp_RFC"/>
    <property type="match status" value="1"/>
</dbReference>
<sequence>MNLAVADIGMHLEDVGEHGAAENVPQFIEQSGMVDTMPLAGGRGFLVDFNSDDAPTSRPVKRRKMTALESRSNLHSEDFLFKRIPMSGEYVPITFSNGHRRYLLLESKEYEESNSHSFTSCRKDCKRLLPGDLYKLVQSAEQLVNMCRRTIGAFETEPLCSMDDQLWVKKYEPTSYLDLISAEQINRQLLCWLKTWSRSVFSTEPKAAAAPLMSSLSNNADSSNRQHHCFQMQDADANIAQLDHKDNLRPRYRVVLLSGPPGVGKTTLAHFLARLAGYQPTEVNASDDRNPIVIRELLEAVVSNQASLNASGSEQVLKPSCLIIDEVDGALPATVELLAEAAAAPLVQERRRGKKKAIALRRPVICICNDLYAPSLRSLRTPEASCYTLRLPPLDSKRLVDRLDLIAKAEGLIVDKRLLSTLVESSGHDIRSCLNILQFAKATQSQRRGSPTVQELMAGLEGSMKDTQYNLFAAWQAVFTIPPSHILTRQVNQNSKSRTNHKPSTSGSDGVLQARIQITMEVCDSTGEIPTLVLGIFENYLNRKMKDANLQKVSSEL</sequence>
<keyword evidence="7" id="KW-0131">Cell cycle</keyword>
<gene>
    <name evidence="11" type="ORF">TTAC_LOCUS668</name>
</gene>
<dbReference type="AlphaFoldDB" id="A0A0R3WJ41"/>
<dbReference type="InterPro" id="IPR003593">
    <property type="entry name" value="AAA+_ATPase"/>
</dbReference>
<keyword evidence="4" id="KW-0067">ATP-binding</keyword>
<evidence type="ECO:0000313" key="11">
    <source>
        <dbReference type="EMBL" id="VDM16812.1"/>
    </source>
</evidence>
<dbReference type="Gene3D" id="1.10.8.60">
    <property type="match status" value="1"/>
</dbReference>
<dbReference type="WBParaSite" id="TTAC_0000066701-mRNA-1">
    <property type="protein sequence ID" value="TTAC_0000066701-mRNA-1"/>
    <property type="gene ID" value="TTAC_0000066701"/>
</dbReference>
<dbReference type="SUPFAM" id="SSF52540">
    <property type="entry name" value="P-loop containing nucleoside triphosphate hydrolases"/>
    <property type="match status" value="1"/>
</dbReference>
<dbReference type="PANTHER" id="PTHR46765:SF1">
    <property type="entry name" value="P-LOOP CONTAINING NUCLEOSIDE TRIPHOSPHATE HYDROLASES SUPERFAMILY PROTEIN"/>
    <property type="match status" value="1"/>
</dbReference>
<dbReference type="Gene3D" id="3.40.50.300">
    <property type="entry name" value="P-loop containing nucleotide triphosphate hydrolases"/>
    <property type="match status" value="1"/>
</dbReference>
<evidence type="ECO:0000256" key="1">
    <source>
        <dbReference type="ARBA" id="ARBA00004123"/>
    </source>
</evidence>
<reference evidence="13" key="1">
    <citation type="submission" date="2017-02" db="UniProtKB">
        <authorList>
            <consortium name="WormBaseParasite"/>
        </authorList>
    </citation>
    <scope>IDENTIFICATION</scope>
</reference>
<comment type="subcellular location">
    <subcellularLocation>
        <location evidence="1">Nucleus</location>
    </subcellularLocation>
</comment>
<dbReference type="InterPro" id="IPR053016">
    <property type="entry name" value="CTF18-RFC_complex"/>
</dbReference>
<evidence type="ECO:0000256" key="8">
    <source>
        <dbReference type="ARBA" id="ARBA00043975"/>
    </source>
</evidence>
<evidence type="ECO:0000256" key="3">
    <source>
        <dbReference type="ARBA" id="ARBA00022741"/>
    </source>
</evidence>
<organism evidence="13">
    <name type="scientific">Hydatigena taeniaeformis</name>
    <name type="common">Feline tapeworm</name>
    <name type="synonym">Taenia taeniaeformis</name>
    <dbReference type="NCBI Taxonomy" id="6205"/>
    <lineage>
        <taxon>Eukaryota</taxon>
        <taxon>Metazoa</taxon>
        <taxon>Spiralia</taxon>
        <taxon>Lophotrochozoa</taxon>
        <taxon>Platyhelminthes</taxon>
        <taxon>Cestoda</taxon>
        <taxon>Eucestoda</taxon>
        <taxon>Cyclophyllidea</taxon>
        <taxon>Taeniidae</taxon>
        <taxon>Hydatigera</taxon>
    </lineage>
</organism>
<dbReference type="GO" id="GO:0005524">
    <property type="term" value="F:ATP binding"/>
    <property type="evidence" value="ECO:0007669"/>
    <property type="project" value="UniProtKB-KW"/>
</dbReference>
<dbReference type="SMART" id="SM00382">
    <property type="entry name" value="AAA"/>
    <property type="match status" value="1"/>
</dbReference>
<dbReference type="CDD" id="cd00009">
    <property type="entry name" value="AAA"/>
    <property type="match status" value="1"/>
</dbReference>
<dbReference type="Pfam" id="PF00004">
    <property type="entry name" value="AAA"/>
    <property type="match status" value="1"/>
</dbReference>
<evidence type="ECO:0000259" key="10">
    <source>
        <dbReference type="SMART" id="SM00382"/>
    </source>
</evidence>
<proteinExistence type="inferred from homology"/>
<feature type="region of interest" description="Disordered" evidence="9">
    <location>
        <begin position="491"/>
        <end position="510"/>
    </location>
</feature>
<dbReference type="InterPro" id="IPR027417">
    <property type="entry name" value="P-loop_NTPase"/>
</dbReference>
<evidence type="ECO:0000313" key="12">
    <source>
        <dbReference type="Proteomes" id="UP000274429"/>
    </source>
</evidence>
<dbReference type="GO" id="GO:0006260">
    <property type="term" value="P:DNA replication"/>
    <property type="evidence" value="ECO:0007669"/>
    <property type="project" value="UniProtKB-KW"/>
</dbReference>
<dbReference type="Proteomes" id="UP000274429">
    <property type="component" value="Unassembled WGS sequence"/>
</dbReference>
<feature type="compositionally biased region" description="Polar residues" evidence="9">
    <location>
        <begin position="491"/>
        <end position="508"/>
    </location>
</feature>
<keyword evidence="3" id="KW-0547">Nucleotide-binding</keyword>
<keyword evidence="12" id="KW-1185">Reference proteome</keyword>
<dbReference type="GO" id="GO:0005634">
    <property type="term" value="C:nucleus"/>
    <property type="evidence" value="ECO:0007669"/>
    <property type="project" value="UniProtKB-SubCell"/>
</dbReference>
<dbReference type="GO" id="GO:0003677">
    <property type="term" value="F:DNA binding"/>
    <property type="evidence" value="ECO:0007669"/>
    <property type="project" value="UniProtKB-KW"/>
</dbReference>
<dbReference type="InterPro" id="IPR047854">
    <property type="entry name" value="RFC_lid"/>
</dbReference>
<feature type="domain" description="AAA+ ATPase" evidence="10">
    <location>
        <begin position="251"/>
        <end position="395"/>
    </location>
</feature>